<evidence type="ECO:0000313" key="2">
    <source>
        <dbReference type="EMBL" id="SBS99434.1"/>
    </source>
</evidence>
<sequence>MEERGQDERYDTFEDYSFNDGIYKQIQGNVGGDIYSFPNSVLDNQKEHVTPITIDCLRLRKYLMSYGNKKECQNKNCCQYINYMLNDRVRNDYNSKSSIFDIYESFMNDKSNNEIKDLCMSEIKYMGADKYHKIKKLYNMYNICKLFISNPRPTLSCSYANLCAREYNNIISDYPNIDDIRFCKALKDFKVVLERHESIPTRNCNSNISGSLLYLYKCNQLLEKSVQVTETLGQQTEMLGIQEESGRTSDPQGDKMEEISEVNPISPNSFNATLPITLFSSGIGVLSILLSFYKFTPIGHWLRLRTKGFKGISEHLDAEEYEMQQQNSEYEERNLEYNQYNIAYNSL</sequence>
<organism evidence="1 4">
    <name type="scientific">Plasmodium ovale curtisi</name>
    <dbReference type="NCBI Taxonomy" id="864141"/>
    <lineage>
        <taxon>Eukaryota</taxon>
        <taxon>Sar</taxon>
        <taxon>Alveolata</taxon>
        <taxon>Apicomplexa</taxon>
        <taxon>Aconoidasida</taxon>
        <taxon>Haemosporida</taxon>
        <taxon>Plasmodiidae</taxon>
        <taxon>Plasmodium</taxon>
        <taxon>Plasmodium (Plasmodium)</taxon>
    </lineage>
</organism>
<proteinExistence type="predicted"/>
<evidence type="ECO:0000313" key="3">
    <source>
        <dbReference type="Proteomes" id="UP000078546"/>
    </source>
</evidence>
<dbReference type="AlphaFoldDB" id="A0A1A8WTA5"/>
<reference evidence="1" key="1">
    <citation type="submission" date="2016-05" db="EMBL/GenBank/DDBJ databases">
        <authorList>
            <person name="Lavstsen T."/>
            <person name="Jespersen J.S."/>
        </authorList>
    </citation>
    <scope>NUCLEOTIDE SEQUENCE [LARGE SCALE GENOMIC DNA]</scope>
</reference>
<evidence type="ECO:0000313" key="4">
    <source>
        <dbReference type="Proteomes" id="UP000078560"/>
    </source>
</evidence>
<reference evidence="3 4" key="2">
    <citation type="submission" date="2016-05" db="EMBL/GenBank/DDBJ databases">
        <authorList>
            <person name="Naeem Raeece"/>
        </authorList>
    </citation>
    <scope>NUCLEOTIDE SEQUENCE [LARGE SCALE GENOMIC DNA]</scope>
</reference>
<accession>A0A1A8WTA5</accession>
<dbReference type="Pfam" id="PF05795">
    <property type="entry name" value="Plasmodium_Vir"/>
    <property type="match status" value="1"/>
</dbReference>
<evidence type="ECO:0000313" key="1">
    <source>
        <dbReference type="EMBL" id="SBS94566.1"/>
    </source>
</evidence>
<dbReference type="EMBL" id="FLQV01001302">
    <property type="protein sequence ID" value="SBS99434.1"/>
    <property type="molecule type" value="Genomic_DNA"/>
</dbReference>
<gene>
    <name evidence="2" type="ORF">POVCU1_052750</name>
    <name evidence="1" type="ORF">POVCU2_0089080</name>
</gene>
<dbReference type="Proteomes" id="UP000078560">
    <property type="component" value="Unassembled WGS sequence"/>
</dbReference>
<protein>
    <submittedName>
        <fullName evidence="1">PIR Superfamily Protein</fullName>
    </submittedName>
</protein>
<name>A0A1A8WTA5_PLAOA</name>
<dbReference type="Proteomes" id="UP000078546">
    <property type="component" value="Unassembled WGS sequence"/>
</dbReference>
<dbReference type="InterPro" id="IPR008780">
    <property type="entry name" value="Plasmodium_Vir"/>
</dbReference>
<dbReference type="EMBL" id="FLQU01001818">
    <property type="protein sequence ID" value="SBS94566.1"/>
    <property type="molecule type" value="Genomic_DNA"/>
</dbReference>